<dbReference type="RefSeq" id="WP_058568188.1">
    <property type="nucleotide sequence ID" value="NZ_LOPW02000004.1"/>
</dbReference>
<keyword evidence="1" id="KW-0812">Transmembrane</keyword>
<keyword evidence="1" id="KW-1133">Transmembrane helix</keyword>
<proteinExistence type="predicted"/>
<keyword evidence="1" id="KW-0472">Membrane</keyword>
<evidence type="ECO:0000313" key="2">
    <source>
        <dbReference type="EMBL" id="POG56666.1"/>
    </source>
</evidence>
<feature type="transmembrane region" description="Helical" evidence="1">
    <location>
        <begin position="41"/>
        <end position="61"/>
    </location>
</feature>
<protein>
    <submittedName>
        <fullName evidence="2">Uncharacterized protein</fullName>
    </submittedName>
</protein>
<dbReference type="AlphaFoldDB" id="A0A2P4NU45"/>
<accession>A0A2P4NU45</accession>
<sequence>MFETPASTQGYGPVVAVFWVYVLLALGVTLGLRQFGLPDEATLYVFLGVGLVLLKPFVPLFKRYSP</sequence>
<evidence type="ECO:0000313" key="3">
    <source>
        <dbReference type="Proteomes" id="UP000053621"/>
    </source>
</evidence>
<dbReference type="EMBL" id="LOPW02000004">
    <property type="protein sequence ID" value="POG56666.1"/>
    <property type="molecule type" value="Genomic_DNA"/>
</dbReference>
<name>A0A2P4NU45_9EURY</name>
<comment type="caution">
    <text evidence="2">The sequence shown here is derived from an EMBL/GenBank/DDBJ whole genome shotgun (WGS) entry which is preliminary data.</text>
</comment>
<evidence type="ECO:0000256" key="1">
    <source>
        <dbReference type="SAM" id="Phobius"/>
    </source>
</evidence>
<dbReference type="Proteomes" id="UP000053621">
    <property type="component" value="Unassembled WGS sequence"/>
</dbReference>
<keyword evidence="3" id="KW-1185">Reference proteome</keyword>
<reference evidence="2" key="1">
    <citation type="submission" date="2017-08" db="EMBL/GenBank/DDBJ databases">
        <title>Haloferax marisrubri sp. nov., isolated from the Discovery deep brine-seawater interface in the Red Sea.</title>
        <authorList>
            <person name="Zhang G."/>
            <person name="Stingl U."/>
        </authorList>
    </citation>
    <scope>NUCLEOTIDE SEQUENCE [LARGE SCALE GENOMIC DNA]</scope>
    <source>
        <strain evidence="2">SB3</strain>
    </source>
</reference>
<gene>
    <name evidence="2" type="ORF">AUR65_002235</name>
</gene>
<feature type="transmembrane region" description="Helical" evidence="1">
    <location>
        <begin position="12"/>
        <end position="35"/>
    </location>
</feature>
<organism evidence="2 3">
    <name type="scientific">Haloferax marisrubri</name>
    <dbReference type="NCBI Taxonomy" id="1544719"/>
    <lineage>
        <taxon>Archaea</taxon>
        <taxon>Methanobacteriati</taxon>
        <taxon>Methanobacteriota</taxon>
        <taxon>Stenosarchaea group</taxon>
        <taxon>Halobacteria</taxon>
        <taxon>Halobacteriales</taxon>
        <taxon>Haloferacaceae</taxon>
        <taxon>Haloferax</taxon>
    </lineage>
</organism>
<dbReference type="OrthoDB" id="292456at2157"/>